<dbReference type="Proteomes" id="UP000821845">
    <property type="component" value="Chromosome 4"/>
</dbReference>
<dbReference type="EMBL" id="CM023484">
    <property type="protein sequence ID" value="KAH6933490.1"/>
    <property type="molecule type" value="Genomic_DNA"/>
</dbReference>
<protein>
    <submittedName>
        <fullName evidence="1">Uncharacterized protein</fullName>
    </submittedName>
</protein>
<evidence type="ECO:0000313" key="2">
    <source>
        <dbReference type="Proteomes" id="UP000821845"/>
    </source>
</evidence>
<comment type="caution">
    <text evidence="1">The sequence shown here is derived from an EMBL/GenBank/DDBJ whole genome shotgun (WGS) entry which is preliminary data.</text>
</comment>
<organism evidence="1 2">
    <name type="scientific">Hyalomma asiaticum</name>
    <name type="common">Tick</name>
    <dbReference type="NCBI Taxonomy" id="266040"/>
    <lineage>
        <taxon>Eukaryota</taxon>
        <taxon>Metazoa</taxon>
        <taxon>Ecdysozoa</taxon>
        <taxon>Arthropoda</taxon>
        <taxon>Chelicerata</taxon>
        <taxon>Arachnida</taxon>
        <taxon>Acari</taxon>
        <taxon>Parasitiformes</taxon>
        <taxon>Ixodida</taxon>
        <taxon>Ixodoidea</taxon>
        <taxon>Ixodidae</taxon>
        <taxon>Hyalomminae</taxon>
        <taxon>Hyalomma</taxon>
    </lineage>
</organism>
<sequence length="284" mass="31750">MSSLCAYRFCTSKSEHGNDHLSYHRFPVKDQQLLQKWLAAMSKPDSTLTSRHVLCSAHFEGTEFQNGGQRRRLREGAVPSRFCAPTRKGTQLQEKEGLKAADKLSRAHIEYYRQIVKVKLAAQTFSASVSKALEFASQLDLPGFEGCDGTAKFIRMVDRAFDLLNSSSPVANCFKTPLRPSTFHYQKEAMEHAGRELMALQLASGRLLVQDSKRMSVISLAFTLKTVAHLAQAIFQADLCSCIRQRGGWNNTPSAAQFRHTYRRTLVHARVLSSSGANVVPQLE</sequence>
<proteinExistence type="predicted"/>
<keyword evidence="2" id="KW-1185">Reference proteome</keyword>
<reference evidence="1" key="1">
    <citation type="submission" date="2020-05" db="EMBL/GenBank/DDBJ databases">
        <title>Large-scale comparative analyses of tick genomes elucidate their genetic diversity and vector capacities.</title>
        <authorList>
            <person name="Jia N."/>
            <person name="Wang J."/>
            <person name="Shi W."/>
            <person name="Du L."/>
            <person name="Sun Y."/>
            <person name="Zhan W."/>
            <person name="Jiang J."/>
            <person name="Wang Q."/>
            <person name="Zhang B."/>
            <person name="Ji P."/>
            <person name="Sakyi L.B."/>
            <person name="Cui X."/>
            <person name="Yuan T."/>
            <person name="Jiang B."/>
            <person name="Yang W."/>
            <person name="Lam T.T.-Y."/>
            <person name="Chang Q."/>
            <person name="Ding S."/>
            <person name="Wang X."/>
            <person name="Zhu J."/>
            <person name="Ruan X."/>
            <person name="Zhao L."/>
            <person name="Wei J."/>
            <person name="Que T."/>
            <person name="Du C."/>
            <person name="Cheng J."/>
            <person name="Dai P."/>
            <person name="Han X."/>
            <person name="Huang E."/>
            <person name="Gao Y."/>
            <person name="Liu J."/>
            <person name="Shao H."/>
            <person name="Ye R."/>
            <person name="Li L."/>
            <person name="Wei W."/>
            <person name="Wang X."/>
            <person name="Wang C."/>
            <person name="Yang T."/>
            <person name="Huo Q."/>
            <person name="Li W."/>
            <person name="Guo W."/>
            <person name="Chen H."/>
            <person name="Zhou L."/>
            <person name="Ni X."/>
            <person name="Tian J."/>
            <person name="Zhou Y."/>
            <person name="Sheng Y."/>
            <person name="Liu T."/>
            <person name="Pan Y."/>
            <person name="Xia L."/>
            <person name="Li J."/>
            <person name="Zhao F."/>
            <person name="Cao W."/>
        </authorList>
    </citation>
    <scope>NUCLEOTIDE SEQUENCE</scope>
    <source>
        <strain evidence="1">Hyas-2018</strain>
    </source>
</reference>
<name>A0ACB7SFL9_HYAAI</name>
<evidence type="ECO:0000313" key="1">
    <source>
        <dbReference type="EMBL" id="KAH6933490.1"/>
    </source>
</evidence>
<gene>
    <name evidence="1" type="ORF">HPB50_015577</name>
</gene>
<accession>A0ACB7SFL9</accession>